<reference evidence="1 2" key="1">
    <citation type="submission" date="2023-06" db="EMBL/GenBank/DDBJ databases">
        <title>Whole genome sequence of Oscillatoria calcuttensis NRMC-F 0142.</title>
        <authorList>
            <person name="Shakena Fathima T."/>
            <person name="Muralitharan G."/>
            <person name="Thajuddin N."/>
        </authorList>
    </citation>
    <scope>NUCLEOTIDE SEQUENCE [LARGE SCALE GENOMIC DNA]</scope>
    <source>
        <strain evidence="1 2">NRMC-F 0142</strain>
    </source>
</reference>
<sequence length="63" mass="7625">MSKVVQELLQSLYAQAFTTRQISRFHLRLLSSDWFKETVTPEDRYTIRRLFHGVRRGWLKVID</sequence>
<evidence type="ECO:0000313" key="2">
    <source>
        <dbReference type="Proteomes" id="UP001230986"/>
    </source>
</evidence>
<proteinExistence type="predicted"/>
<organism evidence="1 2">
    <name type="scientific">Geitlerinema calcuttense NRMC-F 0142</name>
    <dbReference type="NCBI Taxonomy" id="2922238"/>
    <lineage>
        <taxon>Bacteria</taxon>
        <taxon>Bacillati</taxon>
        <taxon>Cyanobacteriota</taxon>
        <taxon>Cyanophyceae</taxon>
        <taxon>Geitlerinematales</taxon>
        <taxon>Geitlerinemataceae</taxon>
        <taxon>Geitlerinema</taxon>
    </lineage>
</organism>
<protein>
    <submittedName>
        <fullName evidence="1">Uncharacterized protein</fullName>
    </submittedName>
</protein>
<accession>A0ABT7LY07</accession>
<dbReference type="EMBL" id="JASVEJ010000020">
    <property type="protein sequence ID" value="MDL5056878.1"/>
    <property type="molecule type" value="Genomic_DNA"/>
</dbReference>
<keyword evidence="2" id="KW-1185">Reference proteome</keyword>
<comment type="caution">
    <text evidence="1">The sequence shown here is derived from an EMBL/GenBank/DDBJ whole genome shotgun (WGS) entry which is preliminary data.</text>
</comment>
<evidence type="ECO:0000313" key="1">
    <source>
        <dbReference type="EMBL" id="MDL5056878.1"/>
    </source>
</evidence>
<dbReference type="Proteomes" id="UP001230986">
    <property type="component" value="Unassembled WGS sequence"/>
</dbReference>
<gene>
    <name evidence="1" type="ORF">QQ055_05280</name>
</gene>
<name>A0ABT7LY07_9CYAN</name>
<dbReference type="RefSeq" id="WP_158020352.1">
    <property type="nucleotide sequence ID" value="NZ_JASVEJ010000020.1"/>
</dbReference>